<evidence type="ECO:0000313" key="2">
    <source>
        <dbReference type="Proteomes" id="UP000580250"/>
    </source>
</evidence>
<proteinExistence type="predicted"/>
<reference evidence="1 2" key="1">
    <citation type="submission" date="2020-08" db="EMBL/GenBank/DDBJ databases">
        <authorList>
            <person name="Koutsovoulos G."/>
            <person name="Danchin GJ E."/>
        </authorList>
    </citation>
    <scope>NUCLEOTIDE SEQUENCE [LARGE SCALE GENOMIC DNA]</scope>
</reference>
<accession>A0A6V7VRQ2</accession>
<name>A0A6V7VRQ2_MELEN</name>
<sequence length="107" mass="12558">MEKIGAKSGLCNYDAKIYIPKIIDYWNNYLYSSQHRFKAFIFGSSGHYRPLFKYGPNDYTIPIILYYIMSIFMEYRKVEIYLVDRIVSNVNQPIIGPLNIIKTVSSI</sequence>
<dbReference type="EMBL" id="CAJEWN010000301">
    <property type="protein sequence ID" value="CAD2177636.1"/>
    <property type="molecule type" value="Genomic_DNA"/>
</dbReference>
<gene>
    <name evidence="1" type="ORF">MENT_LOCUS29524</name>
</gene>
<dbReference type="AlphaFoldDB" id="A0A6V7VRQ2"/>
<comment type="caution">
    <text evidence="1">The sequence shown here is derived from an EMBL/GenBank/DDBJ whole genome shotgun (WGS) entry which is preliminary data.</text>
</comment>
<evidence type="ECO:0000313" key="1">
    <source>
        <dbReference type="EMBL" id="CAD2177636.1"/>
    </source>
</evidence>
<organism evidence="1 2">
    <name type="scientific">Meloidogyne enterolobii</name>
    <name type="common">Root-knot nematode worm</name>
    <name type="synonym">Meloidogyne mayaguensis</name>
    <dbReference type="NCBI Taxonomy" id="390850"/>
    <lineage>
        <taxon>Eukaryota</taxon>
        <taxon>Metazoa</taxon>
        <taxon>Ecdysozoa</taxon>
        <taxon>Nematoda</taxon>
        <taxon>Chromadorea</taxon>
        <taxon>Rhabditida</taxon>
        <taxon>Tylenchina</taxon>
        <taxon>Tylenchomorpha</taxon>
        <taxon>Tylenchoidea</taxon>
        <taxon>Meloidogynidae</taxon>
        <taxon>Meloidogyninae</taxon>
        <taxon>Meloidogyne</taxon>
    </lineage>
</organism>
<dbReference type="Proteomes" id="UP000580250">
    <property type="component" value="Unassembled WGS sequence"/>
</dbReference>
<protein>
    <submittedName>
        <fullName evidence="1">Uncharacterized protein</fullName>
    </submittedName>
</protein>